<proteinExistence type="inferred from homology"/>
<dbReference type="InterPro" id="IPR004504">
    <property type="entry name" value="DNA_repair_RadA"/>
</dbReference>
<keyword evidence="10 11" id="KW-0234">DNA repair</keyword>
<keyword evidence="1 11" id="KW-0479">Metal-binding</keyword>
<reference evidence="15 16" key="1">
    <citation type="submission" date="2024-09" db="EMBL/GenBank/DDBJ databases">
        <title>Draft genome sequence of Candidatus Magnetaquicoccaceae bacterium FCR-1.</title>
        <authorList>
            <person name="Shimoshige H."/>
            <person name="Shimamura S."/>
            <person name="Taoka A."/>
            <person name="Kobayashi H."/>
            <person name="Maekawa T."/>
        </authorList>
    </citation>
    <scope>NUCLEOTIDE SEQUENCE [LARGE SCALE GENOMIC DNA]</scope>
    <source>
        <strain evidence="15 16">FCR-1</strain>
    </source>
</reference>
<protein>
    <recommendedName>
        <fullName evidence="11 12">DNA repair protein RadA</fullName>
    </recommendedName>
</protein>
<dbReference type="HAMAP" id="MF_01498">
    <property type="entry name" value="RadA_bact"/>
    <property type="match status" value="1"/>
</dbReference>
<keyword evidence="5 15" id="KW-0378">Hydrolase</keyword>
<evidence type="ECO:0000256" key="7">
    <source>
        <dbReference type="ARBA" id="ARBA00022840"/>
    </source>
</evidence>
<dbReference type="InterPro" id="IPR027417">
    <property type="entry name" value="P-loop_NTPase"/>
</dbReference>
<keyword evidence="3 11" id="KW-0227">DNA damage</keyword>
<dbReference type="PANTHER" id="PTHR32472:SF10">
    <property type="entry name" value="DNA REPAIR PROTEIN RADA-LIKE PROTEIN"/>
    <property type="match status" value="1"/>
</dbReference>
<dbReference type="InterPro" id="IPR020588">
    <property type="entry name" value="RecA_ATP-bd"/>
</dbReference>
<evidence type="ECO:0000259" key="14">
    <source>
        <dbReference type="PROSITE" id="PS50162"/>
    </source>
</evidence>
<dbReference type="InterPro" id="IPR003593">
    <property type="entry name" value="AAA+_ATPase"/>
</dbReference>
<name>A0ABQ0C497_9PROT</name>
<comment type="similarity">
    <text evidence="11 13">Belongs to the RecA family. RadA subfamily.</text>
</comment>
<dbReference type="SMART" id="SM00382">
    <property type="entry name" value="AAA"/>
    <property type="match status" value="1"/>
</dbReference>
<evidence type="ECO:0000256" key="4">
    <source>
        <dbReference type="ARBA" id="ARBA00022771"/>
    </source>
</evidence>
<dbReference type="InterPro" id="IPR020568">
    <property type="entry name" value="Ribosomal_Su5_D2-typ_SF"/>
</dbReference>
<comment type="function">
    <text evidence="13">DNA-dependent ATPase involved in processing of recombination intermediates, plays a role in repairing DNA breaks. Stimulates the branch migration of RecA-mediated strand transfer reactions, allowing the 3' invading strand to extend heteroduplex DNA faster. Binds ssDNA in the presence of ADP but not other nucleotides, has ATPase activity that is stimulated by ssDNA and various branched DNA structures, but inhibited by SSB. Does not have RecA's homology-searching function.</text>
</comment>
<evidence type="ECO:0000256" key="6">
    <source>
        <dbReference type="ARBA" id="ARBA00022833"/>
    </source>
</evidence>
<keyword evidence="16" id="KW-1185">Reference proteome</keyword>
<keyword evidence="8 11" id="KW-0346">Stress response</keyword>
<comment type="domain">
    <text evidence="11">The middle region has homology to RecA with ATPase motifs including the RadA KNRFG motif, while the C-terminus is homologous to Lon protease.</text>
</comment>
<keyword evidence="7 11" id="KW-0067">ATP-binding</keyword>
<accession>A0ABQ0C497</accession>
<comment type="function">
    <text evidence="11">Plays a role in repairing double-strand DNA breaks, probably involving stabilizing or processing branched DNA or blocked replication forks.</text>
</comment>
<evidence type="ECO:0000313" key="16">
    <source>
        <dbReference type="Proteomes" id="UP001628193"/>
    </source>
</evidence>
<dbReference type="RefSeq" id="WP_420903428.1">
    <property type="nucleotide sequence ID" value="NZ_BAAFGK010000001.1"/>
</dbReference>
<evidence type="ECO:0000256" key="9">
    <source>
        <dbReference type="ARBA" id="ARBA00023125"/>
    </source>
</evidence>
<feature type="region of interest" description="Lon-protease-like" evidence="11">
    <location>
        <begin position="351"/>
        <end position="453"/>
    </location>
</feature>
<dbReference type="Pfam" id="PF13481">
    <property type="entry name" value="AAA_25"/>
    <property type="match status" value="1"/>
</dbReference>
<evidence type="ECO:0000256" key="11">
    <source>
        <dbReference type="HAMAP-Rule" id="MF_01498"/>
    </source>
</evidence>
<dbReference type="PANTHER" id="PTHR32472">
    <property type="entry name" value="DNA REPAIR PROTEIN RADA"/>
    <property type="match status" value="1"/>
</dbReference>
<gene>
    <name evidence="11 15" type="primary">radA</name>
    <name evidence="15" type="ORF">SIID45300_00009</name>
</gene>
<evidence type="ECO:0000256" key="13">
    <source>
        <dbReference type="RuleBase" id="RU003555"/>
    </source>
</evidence>
<dbReference type="CDD" id="cd01121">
    <property type="entry name" value="RadA_SMS_N"/>
    <property type="match status" value="1"/>
</dbReference>
<evidence type="ECO:0000256" key="12">
    <source>
        <dbReference type="NCBIfam" id="TIGR00416"/>
    </source>
</evidence>
<organism evidence="15 16">
    <name type="scientific">Candidatus Magnetaquiglobus chichijimensis</name>
    <dbReference type="NCBI Taxonomy" id="3141448"/>
    <lineage>
        <taxon>Bacteria</taxon>
        <taxon>Pseudomonadati</taxon>
        <taxon>Pseudomonadota</taxon>
        <taxon>Magnetococcia</taxon>
        <taxon>Magnetococcales</taxon>
        <taxon>Candidatus Magnetaquicoccaceae</taxon>
        <taxon>Candidatus Magnetaquiglobus</taxon>
    </lineage>
</organism>
<feature type="short sequence motif" description="RadA KNRFG motif" evidence="11">
    <location>
        <begin position="252"/>
        <end position="256"/>
    </location>
</feature>
<feature type="binding site" evidence="11">
    <location>
        <begin position="96"/>
        <end position="103"/>
    </location>
    <ligand>
        <name>ATP</name>
        <dbReference type="ChEBI" id="CHEBI:30616"/>
    </ligand>
</feature>
<evidence type="ECO:0000256" key="1">
    <source>
        <dbReference type="ARBA" id="ARBA00022723"/>
    </source>
</evidence>
<dbReference type="InterPro" id="IPR014721">
    <property type="entry name" value="Ribsml_uS5_D2-typ_fold_subgr"/>
</dbReference>
<dbReference type="SUPFAM" id="SSF52540">
    <property type="entry name" value="P-loop containing nucleoside triphosphate hydrolases"/>
    <property type="match status" value="1"/>
</dbReference>
<dbReference type="Pfam" id="PF18073">
    <property type="entry name" value="Zn_ribbon_LapB"/>
    <property type="match status" value="1"/>
</dbReference>
<dbReference type="SUPFAM" id="SSF54211">
    <property type="entry name" value="Ribosomal protein S5 domain 2-like"/>
    <property type="match status" value="1"/>
</dbReference>
<evidence type="ECO:0000256" key="5">
    <source>
        <dbReference type="ARBA" id="ARBA00022801"/>
    </source>
</evidence>
<keyword evidence="4 13" id="KW-0863">Zinc-finger</keyword>
<keyword evidence="9 11" id="KW-0238">DNA-binding</keyword>
<evidence type="ECO:0000256" key="3">
    <source>
        <dbReference type="ARBA" id="ARBA00022763"/>
    </source>
</evidence>
<keyword evidence="2 11" id="KW-0547">Nucleotide-binding</keyword>
<dbReference type="EMBL" id="BAAFGK010000001">
    <property type="protein sequence ID" value="GAB0055714.1"/>
    <property type="molecule type" value="Genomic_DNA"/>
</dbReference>
<evidence type="ECO:0000256" key="10">
    <source>
        <dbReference type="ARBA" id="ARBA00023204"/>
    </source>
</evidence>
<sequence length="453" mass="48181">MSREKQRFVCESCGADFGRWEGKCLSCGAWNTLKAFTVDPSAPKRAHVHSAVPVSRPLPLSAIEGDVRVRLNTGVAELDRALGGGLTPGSAVLLAGDPGIGKSTLLMTALTALSEQGGVLYVSGEESPQQIRQRGERLGIAGDRLLVLMENRLEATLDAVSACEPRVLAVDSIQTLATDAVPSGAGSVSQVRECAARLIQLAKQRGMALFLVGHVTKDGQIAGPRVLEHMVDTVLYFEGERGHDYRILRAIKNRFGPANEIGVFEMRECGLVEVSNPSELFLPDRGVGSPGGVVFAGMEGTRPLLVEIQSLAAPSLMAQPRRATLGFDPNRLAMLAAVLEKRLGLGLFNHDLFLNVAGGFRISEPAADLAVAASLYASYRNRALDPGLVIFGEVGLGGEVRAVSHVGPRLREADKLGFTRCLVPAQSVKSLPKALNLEVRPVATLGEMVEQLG</sequence>
<dbReference type="Proteomes" id="UP001628193">
    <property type="component" value="Unassembled WGS sequence"/>
</dbReference>
<dbReference type="GO" id="GO:0016787">
    <property type="term" value="F:hydrolase activity"/>
    <property type="evidence" value="ECO:0007669"/>
    <property type="project" value="UniProtKB-KW"/>
</dbReference>
<dbReference type="Gene3D" id="3.40.50.300">
    <property type="entry name" value="P-loop containing nucleotide triphosphate hydrolases"/>
    <property type="match status" value="1"/>
</dbReference>
<dbReference type="InterPro" id="IPR041166">
    <property type="entry name" value="Rubredoxin_2"/>
</dbReference>
<dbReference type="Gene3D" id="3.30.230.10">
    <property type="match status" value="1"/>
</dbReference>
<keyword evidence="6 13" id="KW-0862">Zinc</keyword>
<dbReference type="PROSITE" id="PS50162">
    <property type="entry name" value="RECA_2"/>
    <property type="match status" value="1"/>
</dbReference>
<feature type="domain" description="RecA family profile 1" evidence="14">
    <location>
        <begin position="67"/>
        <end position="215"/>
    </location>
</feature>
<dbReference type="PRINTS" id="PR01874">
    <property type="entry name" value="DNAREPAIRADA"/>
</dbReference>
<evidence type="ECO:0000256" key="2">
    <source>
        <dbReference type="ARBA" id="ARBA00022741"/>
    </source>
</evidence>
<evidence type="ECO:0000313" key="15">
    <source>
        <dbReference type="EMBL" id="GAB0055714.1"/>
    </source>
</evidence>
<dbReference type="NCBIfam" id="TIGR00416">
    <property type="entry name" value="sms"/>
    <property type="match status" value="1"/>
</dbReference>
<comment type="caution">
    <text evidence="15">The sequence shown here is derived from an EMBL/GenBank/DDBJ whole genome shotgun (WGS) entry which is preliminary data.</text>
</comment>
<evidence type="ECO:0000256" key="8">
    <source>
        <dbReference type="ARBA" id="ARBA00023016"/>
    </source>
</evidence>